<dbReference type="Pfam" id="PF20178">
    <property type="entry name" value="ToxA_N"/>
    <property type="match status" value="1"/>
</dbReference>
<accession>A0A7Y8CFM8</accession>
<sequence>MSTQSPVAESQSTDPVSVAKALFADPPTLLAVATPLVQEVLDGHYGEFDLSAERVRLAVPYWVLAEGIDGAPAGHRHYSLAEVMLERFALRAPVWGASRSLRWETHNLLWRDPSTTAGKPLAIDLDGLLKRLDQAAARSLLENLRQQLIARWNQSPEGHGPSRWARLATAIGRQLVIGPTPGRPGLPDLSRLPFYMGCSPDDAGGASPSPDIRAFETRVFSVDAQGRRYPELFPVIDFRRYDEHLQPLPYPLYFHPAEGGLRVGKPDSAELVAMLIGSRTAGRNLEIRESLVWRWDEPAAVIGDSLAKGLLEYQLQALSVLPSGDLHGRAHLQRWVDDITDPARWFAVPARSQDTGRFQVLRQERCGPAALGVTSASLPDWLLAASMADRASYSQLLAELAREQCLSAGRHFLEDIGTLNEFAARSLQALMHEDHPDAAAIDPNALKLTIDKLDYGATQTLDPQQAQVTVAVDMTLVELALANLGGMRHTGMRIRLEARGLAQPVPDWITPDYLRGLVTRADIGQAYPDLLKARLISDADEARRREALFVAQWRVRLPLQALELKIREEAGFSDEGFRQVQAMVLPSGSGRLVDGMEIVLRPLAFKARADWQADEVQAMFVIGPRDIHRGPVILYRPLFLQQPLRQFDTGQALFAAIRQPGDLQRSVLTWMSETARRRYDHGGFDAPHIQQFLGGDEFAPAPQKPLPATLAEGVVEADYLPAIFAAMVRAQVEQADRQSVSNAEQRWADWKEGAWRVLLSITQLPFAGLLPYVGRLVEVLGWLVTLEIGHDDLRALDSDNQLEQSAGAADLLFNLAALLLHYRAASGAGDTLPPRLPSLETSPPVAVVPAPTIARVADLPRVQLSAWSRSGWPVPEALMKRVRPYRLRPFDQPASALAGLGRVATSGPARGLVHIEKAGKGKWCALIQDDLYEVAWEADDEGVRIVDEHGNAGPWVRNDGQGRWTLDMRLRGGSPPRRVPAGGSQTVIEERAELVALNQQIKDGEPQVSNSAKRWKLATEGETARRVTFERRTELLGELTRLLEDNVRKYRRQLELSRRLMTDPRLTKVVRPFLINALENGVSELQTLLHSHQTWLLERVEQPHSNISWRLEEQMDTDQVQVEWERDAAATDKTVEWAVQQQDWLDQLRQIRDGRENYQKVIANIGWGSIEVEVRACKIAQLKNRFVLGEITPEYLGEEMFAAIWDQFQRLYVSYYSSLDALVDGKLAVGERIELLESVVEQSGEFQQRLEFHLAALVERRLPTEKPERVLASLKGIAQDTEEDLRRLLGRDDWELPPVAVAGPSTEKVRRKVIRTRHRQLLSGEVRAPASAGGEETVQVSTGFGQTIETYRQNTTDGLWEAVVTPQVPGQPEVIRPQVGLEKRVSDARRLLNDEASATERVMKQAARSNAPRAQEDILRLQAGAMEQLATEIDKLLEVQQTPPRNPDRVRNAQAVARQLREAAPRLMAAGQRARVAAIKANPPEMPRIDYLLTLGEVSIRKEGERIRLGKDDLLQEYALLDTDGKPLWYAHFHYASVKAPDAAFEAAHLKTAGQRKLGGKYQSLEQEKAFKKIQTGQGGNASLALQIHRSRIDLAAAQRHFFPG</sequence>
<evidence type="ECO:0000313" key="3">
    <source>
        <dbReference type="Proteomes" id="UP000517547"/>
    </source>
</evidence>
<comment type="caution">
    <text evidence="2">The sequence shown here is derived from an EMBL/GenBank/DDBJ whole genome shotgun (WGS) entry which is preliminary data.</text>
</comment>
<dbReference type="Proteomes" id="UP000517547">
    <property type="component" value="Unassembled WGS sequence"/>
</dbReference>
<proteinExistence type="predicted"/>
<dbReference type="EMBL" id="JACAQE010000007">
    <property type="protein sequence ID" value="NWC16452.1"/>
    <property type="molecule type" value="Genomic_DNA"/>
</dbReference>
<evidence type="ECO:0000259" key="1">
    <source>
        <dbReference type="Pfam" id="PF20178"/>
    </source>
</evidence>
<dbReference type="InterPro" id="IPR046673">
    <property type="entry name" value="ToxA_N"/>
</dbReference>
<dbReference type="RefSeq" id="WP_177116419.1">
    <property type="nucleotide sequence ID" value="NZ_JACAQE010000007.1"/>
</dbReference>
<name>A0A7Y8CFM8_9PSED</name>
<reference evidence="2 3" key="1">
    <citation type="submission" date="2020-04" db="EMBL/GenBank/DDBJ databases">
        <title>Molecular characterization of pseudomonads from Agaricus bisporus reveal novel blotch 2 pathogens in Western Europe.</title>
        <authorList>
            <person name="Taparia T."/>
            <person name="Krijger M."/>
            <person name="Haynes E."/>
            <person name="Elpinstone J.G."/>
            <person name="Noble R."/>
            <person name="Van Der Wolf J."/>
        </authorList>
    </citation>
    <scope>NUCLEOTIDE SEQUENCE [LARGE SCALE GENOMIC DNA]</scope>
    <source>
        <strain evidence="2 3">IPO3738</strain>
    </source>
</reference>
<gene>
    <name evidence="2" type="ORF">HX845_22535</name>
</gene>
<protein>
    <recommendedName>
        <fullName evidence="1">Dermonecrotic toxin N-terminal domain-containing protein</fullName>
    </recommendedName>
</protein>
<organism evidence="2 3">
    <name type="scientific">Pseudomonas gingeri</name>
    <dbReference type="NCBI Taxonomy" id="117681"/>
    <lineage>
        <taxon>Bacteria</taxon>
        <taxon>Pseudomonadati</taxon>
        <taxon>Pseudomonadota</taxon>
        <taxon>Gammaproteobacteria</taxon>
        <taxon>Pseudomonadales</taxon>
        <taxon>Pseudomonadaceae</taxon>
        <taxon>Pseudomonas</taxon>
    </lineage>
</organism>
<evidence type="ECO:0000313" key="2">
    <source>
        <dbReference type="EMBL" id="NWC16452.1"/>
    </source>
</evidence>
<feature type="domain" description="Dermonecrotic toxin N-terminal" evidence="1">
    <location>
        <begin position="414"/>
        <end position="659"/>
    </location>
</feature>